<comment type="caution">
    <text evidence="2">The sequence shown here is derived from an EMBL/GenBank/DDBJ whole genome shotgun (WGS) entry which is preliminary data.</text>
</comment>
<dbReference type="Gene3D" id="3.40.630.30">
    <property type="match status" value="1"/>
</dbReference>
<evidence type="ECO:0000313" key="3">
    <source>
        <dbReference type="Proteomes" id="UP001298424"/>
    </source>
</evidence>
<dbReference type="InterPro" id="IPR031165">
    <property type="entry name" value="GNAT_YJDJ"/>
</dbReference>
<dbReference type="InterPro" id="IPR016181">
    <property type="entry name" value="Acyl_CoA_acyltransferase"/>
</dbReference>
<proteinExistence type="predicted"/>
<dbReference type="SUPFAM" id="SSF55729">
    <property type="entry name" value="Acyl-CoA N-acyltransferases (Nat)"/>
    <property type="match status" value="1"/>
</dbReference>
<protein>
    <submittedName>
        <fullName evidence="2">N-acetyltransferase</fullName>
    </submittedName>
</protein>
<dbReference type="RefSeq" id="WP_238748124.1">
    <property type="nucleotide sequence ID" value="NZ_JAKOOW010000033.1"/>
</dbReference>
<sequence>MNPLQFVREAQALVHRDEAGKLLAEAKWRRLNAHTIEVFHTHVDDSLRGQGAGNQLLDAMEKLAAQEGWSVRASCPFAQRRFSAA</sequence>
<evidence type="ECO:0000259" key="1">
    <source>
        <dbReference type="PROSITE" id="PS51729"/>
    </source>
</evidence>
<evidence type="ECO:0000313" key="2">
    <source>
        <dbReference type="EMBL" id="MCG6504609.1"/>
    </source>
</evidence>
<organism evidence="2 3">
    <name type="scientific">Kingella pumchi</name>
    <dbReference type="NCBI Taxonomy" id="2779506"/>
    <lineage>
        <taxon>Bacteria</taxon>
        <taxon>Pseudomonadati</taxon>
        <taxon>Pseudomonadota</taxon>
        <taxon>Betaproteobacteria</taxon>
        <taxon>Neisseriales</taxon>
        <taxon>Neisseriaceae</taxon>
        <taxon>Kingella</taxon>
    </lineage>
</organism>
<dbReference type="Pfam" id="PF14542">
    <property type="entry name" value="Acetyltransf_CG"/>
    <property type="match status" value="1"/>
</dbReference>
<name>A0ABS9NP96_9NEIS</name>
<reference evidence="2 3" key="1">
    <citation type="submission" date="2022-02" db="EMBL/GenBank/DDBJ databases">
        <title>Genome sequence data of Kingella unionensis sp. nov. strain CICC 24913 (CCUG 75125).</title>
        <authorList>
            <person name="Xiao M."/>
        </authorList>
    </citation>
    <scope>NUCLEOTIDE SEQUENCE [LARGE SCALE GENOMIC DNA]</scope>
    <source>
        <strain evidence="2 3">CICC 24913</strain>
    </source>
</reference>
<dbReference type="PROSITE" id="PS51729">
    <property type="entry name" value="GNAT_YJDJ"/>
    <property type="match status" value="1"/>
</dbReference>
<gene>
    <name evidence="2" type="ORF">MB824_08880</name>
</gene>
<feature type="domain" description="N-acetyltransferase" evidence="1">
    <location>
        <begin position="5"/>
        <end position="85"/>
    </location>
</feature>
<dbReference type="CDD" id="cd04301">
    <property type="entry name" value="NAT_SF"/>
    <property type="match status" value="1"/>
</dbReference>
<accession>A0ABS9NP96</accession>
<dbReference type="Proteomes" id="UP001298424">
    <property type="component" value="Unassembled WGS sequence"/>
</dbReference>
<keyword evidence="3" id="KW-1185">Reference proteome</keyword>
<dbReference type="EMBL" id="JAKOOW010000033">
    <property type="protein sequence ID" value="MCG6504609.1"/>
    <property type="molecule type" value="Genomic_DNA"/>
</dbReference>